<protein>
    <submittedName>
        <fullName evidence="1">Uncharacterized protein</fullName>
    </submittedName>
</protein>
<organism evidence="1">
    <name type="scientific">Picea glauca</name>
    <name type="common">White spruce</name>
    <name type="synonym">Pinus glauca</name>
    <dbReference type="NCBI Taxonomy" id="3330"/>
    <lineage>
        <taxon>Eukaryota</taxon>
        <taxon>Viridiplantae</taxon>
        <taxon>Streptophyta</taxon>
        <taxon>Embryophyta</taxon>
        <taxon>Tracheophyta</taxon>
        <taxon>Spermatophyta</taxon>
        <taxon>Pinopsida</taxon>
        <taxon>Pinidae</taxon>
        <taxon>Conifers I</taxon>
        <taxon>Pinales</taxon>
        <taxon>Pinaceae</taxon>
        <taxon>Picea</taxon>
    </lineage>
</organism>
<name>A0A124GN62_PICGL</name>
<keyword evidence="1" id="KW-0496">Mitochondrion</keyword>
<gene>
    <name evidence="1" type="ORF">ABT39_MTgene4836</name>
</gene>
<proteinExistence type="predicted"/>
<dbReference type="AlphaFoldDB" id="A0A124GN62"/>
<geneLocation type="mitochondrion" evidence="1"/>
<comment type="caution">
    <text evidence="1">The sequence shown here is derived from an EMBL/GenBank/DDBJ whole genome shotgun (WGS) entry which is preliminary data.</text>
</comment>
<sequence length="81" mass="8992">MSFIPSICLYKNLPALSSGARSTTRARNLTDVRSPEELDVTGVYVLFKRINAPSKEWSLEVYESLLPTKPLIDSSIAETCT</sequence>
<evidence type="ECO:0000313" key="1">
    <source>
        <dbReference type="EMBL" id="KUM47842.1"/>
    </source>
</evidence>
<reference evidence="1" key="1">
    <citation type="journal article" date="2015" name="Genome Biol. Evol.">
        <title>Organellar Genomes of White Spruce (Picea glauca): Assembly and Annotation.</title>
        <authorList>
            <person name="Jackman S.D."/>
            <person name="Warren R.L."/>
            <person name="Gibb E.A."/>
            <person name="Vandervalk B.P."/>
            <person name="Mohamadi H."/>
            <person name="Chu J."/>
            <person name="Raymond A."/>
            <person name="Pleasance S."/>
            <person name="Coope R."/>
            <person name="Wildung M.R."/>
            <person name="Ritland C.E."/>
            <person name="Bousquet J."/>
            <person name="Jones S.J."/>
            <person name="Bohlmann J."/>
            <person name="Birol I."/>
        </authorList>
    </citation>
    <scope>NUCLEOTIDE SEQUENCE [LARGE SCALE GENOMIC DNA]</scope>
    <source>
        <tissue evidence="1">Flushing bud</tissue>
    </source>
</reference>
<accession>A0A124GN62</accession>
<dbReference type="EMBL" id="LKAM01000006">
    <property type="protein sequence ID" value="KUM47842.1"/>
    <property type="molecule type" value="Genomic_DNA"/>
</dbReference>